<dbReference type="Proteomes" id="UP001549086">
    <property type="component" value="Unassembled WGS sequence"/>
</dbReference>
<protein>
    <submittedName>
        <fullName evidence="2">Uncharacterized protein</fullName>
    </submittedName>
</protein>
<keyword evidence="1" id="KW-1133">Transmembrane helix</keyword>
<feature type="transmembrane region" description="Helical" evidence="1">
    <location>
        <begin position="20"/>
        <end position="37"/>
    </location>
</feature>
<keyword evidence="1" id="KW-0472">Membrane</keyword>
<reference evidence="2 3" key="1">
    <citation type="submission" date="2024-06" db="EMBL/GenBank/DDBJ databases">
        <title>Genomic Encyclopedia of Type Strains, Phase IV (KMG-IV): sequencing the most valuable type-strain genomes for metagenomic binning, comparative biology and taxonomic classification.</title>
        <authorList>
            <person name="Goeker M."/>
        </authorList>
    </citation>
    <scope>NUCLEOTIDE SEQUENCE [LARGE SCALE GENOMIC DNA]</scope>
    <source>
        <strain evidence="2 3">DSM 23649</strain>
    </source>
</reference>
<proteinExistence type="predicted"/>
<sequence length="62" mass="7266">MVGQDGKEHVVFMVSYGLDFYVLLQQLFKLLIIYGQASRFDRFNLNRFGIKKSYVIWGSQSI</sequence>
<dbReference type="EMBL" id="JBEPLI010000004">
    <property type="protein sequence ID" value="MET3589607.1"/>
    <property type="molecule type" value="Genomic_DNA"/>
</dbReference>
<accession>A0ABV2HGT1</accession>
<keyword evidence="1" id="KW-0812">Transmembrane</keyword>
<evidence type="ECO:0000313" key="2">
    <source>
        <dbReference type="EMBL" id="MET3589607.1"/>
    </source>
</evidence>
<name>A0ABV2HGT1_9HYPH</name>
<evidence type="ECO:0000313" key="3">
    <source>
        <dbReference type="Proteomes" id="UP001549086"/>
    </source>
</evidence>
<organism evidence="2 3">
    <name type="scientific">Bartonella silvatica</name>
    <dbReference type="NCBI Taxonomy" id="357760"/>
    <lineage>
        <taxon>Bacteria</taxon>
        <taxon>Pseudomonadati</taxon>
        <taxon>Pseudomonadota</taxon>
        <taxon>Alphaproteobacteria</taxon>
        <taxon>Hyphomicrobiales</taxon>
        <taxon>Bartonellaceae</taxon>
        <taxon>Bartonella</taxon>
    </lineage>
</organism>
<keyword evidence="3" id="KW-1185">Reference proteome</keyword>
<evidence type="ECO:0000256" key="1">
    <source>
        <dbReference type="SAM" id="Phobius"/>
    </source>
</evidence>
<gene>
    <name evidence="2" type="ORF">ABID23_000691</name>
</gene>
<comment type="caution">
    <text evidence="2">The sequence shown here is derived from an EMBL/GenBank/DDBJ whole genome shotgun (WGS) entry which is preliminary data.</text>
</comment>